<protein>
    <submittedName>
        <fullName evidence="4">Alpha-tocopherol transfer protein</fullName>
    </submittedName>
</protein>
<dbReference type="InterPro" id="IPR036865">
    <property type="entry name" value="CRAL-TRIO_dom_sf"/>
</dbReference>
<sequence length="323" mass="37676">MVHRDPLVSSWSKDTAKIRPLPSELQEVAKRELGEDPQRIPEDLQALKRWIEQQPHLRARTDDQFLIQFLRGCKYSLERAKEKLDLYFALKSKYPDMFGPTDIDEPRFREIYNIGCYTILPTPLNETGPRIVAFQYHYDPNKFHLEDIYYPTSAMMELTLLNDPYACVHGIVYVFDFGKITARHLLQHTPSVCKKVVTFFEKTLPLRIRGVYCFNVPSVAVQIIKFIISLCSEKIQRKMHIFGHDIEELTQFVPLKYLPKDFGGENGVCSELTREYVKGLELYRDYFKDNAQYGTDEHLRIGKMFDLEGLYGVGGSFRKIIVD</sequence>
<name>A0A1I8N046_MUSDO</name>
<dbReference type="PRINTS" id="PR00180">
    <property type="entry name" value="CRETINALDHBP"/>
</dbReference>
<reference evidence="2" key="1">
    <citation type="submission" date="2020-05" db="UniProtKB">
        <authorList>
            <consortium name="EnsemblMetazoa"/>
        </authorList>
    </citation>
    <scope>IDENTIFICATION</scope>
    <source>
        <strain evidence="2">Aabys</strain>
    </source>
</reference>
<gene>
    <name evidence="2" type="primary">101894084</name>
    <name evidence="4" type="synonym">LOC101894084</name>
</gene>
<dbReference type="VEuPathDB" id="VectorBase:MDOA010164"/>
<dbReference type="SUPFAM" id="SSF52087">
    <property type="entry name" value="CRAL/TRIO domain"/>
    <property type="match status" value="1"/>
</dbReference>
<dbReference type="InterPro" id="IPR036273">
    <property type="entry name" value="CRAL/TRIO_N_dom_sf"/>
</dbReference>
<dbReference type="eggNOG" id="KOG1471">
    <property type="taxonomic scope" value="Eukaryota"/>
</dbReference>
<dbReference type="InterPro" id="IPR011074">
    <property type="entry name" value="CRAL/TRIO_N_dom"/>
</dbReference>
<dbReference type="EnsemblMetazoa" id="MDOA010164-RA">
    <property type="protein sequence ID" value="MDOA010164-PA"/>
    <property type="gene ID" value="MDOA010164"/>
</dbReference>
<dbReference type="Gene3D" id="3.40.525.10">
    <property type="entry name" value="CRAL-TRIO lipid binding domain"/>
    <property type="match status" value="1"/>
</dbReference>
<evidence type="ECO:0000313" key="2">
    <source>
        <dbReference type="EnsemblMetazoa" id="MDOA010164-PA"/>
    </source>
</evidence>
<reference evidence="4" key="2">
    <citation type="submission" date="2025-04" db="UniProtKB">
        <authorList>
            <consortium name="RefSeq"/>
        </authorList>
    </citation>
    <scope>IDENTIFICATION</scope>
    <source>
        <strain evidence="4">Aabys</strain>
    </source>
</reference>
<dbReference type="GO" id="GO:1902936">
    <property type="term" value="F:phosphatidylinositol bisphosphate binding"/>
    <property type="evidence" value="ECO:0007669"/>
    <property type="project" value="TreeGrafter"/>
</dbReference>
<accession>A0A1I8N046</accession>
<dbReference type="PANTHER" id="PTHR10174:SF216">
    <property type="entry name" value="CRAL-TRIO DOMAIN-CONTAINING PROTEIN-RELATED"/>
    <property type="match status" value="1"/>
</dbReference>
<keyword evidence="3" id="KW-1185">Reference proteome</keyword>
<dbReference type="PANTHER" id="PTHR10174">
    <property type="entry name" value="ALPHA-TOCOPHEROL TRANSFER PROTEIN-RELATED"/>
    <property type="match status" value="1"/>
</dbReference>
<dbReference type="GeneID" id="101894084"/>
<dbReference type="InterPro" id="IPR001251">
    <property type="entry name" value="CRAL-TRIO_dom"/>
</dbReference>
<dbReference type="SMART" id="SM01100">
    <property type="entry name" value="CRAL_TRIO_N"/>
    <property type="match status" value="1"/>
</dbReference>
<dbReference type="OrthoDB" id="6682367at2759"/>
<dbReference type="CDD" id="cd00170">
    <property type="entry name" value="SEC14"/>
    <property type="match status" value="1"/>
</dbReference>
<dbReference type="SUPFAM" id="SSF46938">
    <property type="entry name" value="CRAL/TRIO N-terminal domain"/>
    <property type="match status" value="1"/>
</dbReference>
<dbReference type="RefSeq" id="XP_005179205.1">
    <property type="nucleotide sequence ID" value="XM_005179148.3"/>
</dbReference>
<dbReference type="KEGG" id="mde:101894084"/>
<dbReference type="Proteomes" id="UP001652621">
    <property type="component" value="Unplaced"/>
</dbReference>
<dbReference type="Gene3D" id="1.20.5.1200">
    <property type="entry name" value="Alpha-tocopherol transfer"/>
    <property type="match status" value="1"/>
</dbReference>
<dbReference type="Pfam" id="PF00650">
    <property type="entry name" value="CRAL_TRIO"/>
    <property type="match status" value="1"/>
</dbReference>
<proteinExistence type="predicted"/>
<evidence type="ECO:0000313" key="4">
    <source>
        <dbReference type="RefSeq" id="XP_005179205.1"/>
    </source>
</evidence>
<dbReference type="VEuPathDB" id="VectorBase:MDOMA2_009912"/>
<dbReference type="SMART" id="SM00516">
    <property type="entry name" value="SEC14"/>
    <property type="match status" value="1"/>
</dbReference>
<dbReference type="AlphaFoldDB" id="A0A1I8N046"/>
<dbReference type="Gene3D" id="1.10.8.20">
    <property type="entry name" value="N-terminal domain of phosphatidylinositol transfer protein sec14p"/>
    <property type="match status" value="1"/>
</dbReference>
<evidence type="ECO:0000259" key="1">
    <source>
        <dbReference type="PROSITE" id="PS50191"/>
    </source>
</evidence>
<organism evidence="2">
    <name type="scientific">Musca domestica</name>
    <name type="common">House fly</name>
    <dbReference type="NCBI Taxonomy" id="7370"/>
    <lineage>
        <taxon>Eukaryota</taxon>
        <taxon>Metazoa</taxon>
        <taxon>Ecdysozoa</taxon>
        <taxon>Arthropoda</taxon>
        <taxon>Hexapoda</taxon>
        <taxon>Insecta</taxon>
        <taxon>Pterygota</taxon>
        <taxon>Neoptera</taxon>
        <taxon>Endopterygota</taxon>
        <taxon>Diptera</taxon>
        <taxon>Brachycera</taxon>
        <taxon>Muscomorpha</taxon>
        <taxon>Muscoidea</taxon>
        <taxon>Muscidae</taxon>
        <taxon>Musca</taxon>
    </lineage>
</organism>
<feature type="domain" description="CRAL-TRIO" evidence="1">
    <location>
        <begin position="145"/>
        <end position="270"/>
    </location>
</feature>
<dbReference type="PROSITE" id="PS50191">
    <property type="entry name" value="CRAL_TRIO"/>
    <property type="match status" value="1"/>
</dbReference>
<dbReference type="GO" id="GO:0016020">
    <property type="term" value="C:membrane"/>
    <property type="evidence" value="ECO:0007669"/>
    <property type="project" value="TreeGrafter"/>
</dbReference>
<evidence type="ECO:0000313" key="3">
    <source>
        <dbReference type="Proteomes" id="UP001652621"/>
    </source>
</evidence>